<name>A0A4P9K6G1_9GAMM</name>
<accession>A0A4P9K6G1</accession>
<dbReference type="RefSeq" id="WP_138565316.1">
    <property type="nucleotide sequence ID" value="NZ_CP040602.1"/>
</dbReference>
<evidence type="ECO:0000313" key="17">
    <source>
        <dbReference type="Proteomes" id="UP000304864"/>
    </source>
</evidence>
<feature type="binding site" evidence="11">
    <location>
        <position position="177"/>
    </location>
    <ligand>
        <name>UDP-N-acetyl-alpha-D-muramoyl-L-alanyl-D-glutamate</name>
        <dbReference type="ChEBI" id="CHEBI:83900"/>
    </ligand>
</feature>
<evidence type="ECO:0000256" key="4">
    <source>
        <dbReference type="ARBA" id="ARBA00022618"/>
    </source>
</evidence>
<feature type="domain" description="Mur ligase N-terminal catalytic" evidence="13">
    <location>
        <begin position="36"/>
        <end position="114"/>
    </location>
</feature>
<dbReference type="Pfam" id="PF08245">
    <property type="entry name" value="Mur_ligase_M"/>
    <property type="match status" value="1"/>
</dbReference>
<dbReference type="PANTHER" id="PTHR23135">
    <property type="entry name" value="MUR LIGASE FAMILY MEMBER"/>
    <property type="match status" value="1"/>
</dbReference>
<dbReference type="InterPro" id="IPR036565">
    <property type="entry name" value="Mur-like_cat_sf"/>
</dbReference>
<dbReference type="Pfam" id="PF01225">
    <property type="entry name" value="Mur_ligase"/>
    <property type="match status" value="1"/>
</dbReference>
<feature type="domain" description="Mur ligase C-terminal" evidence="14">
    <location>
        <begin position="381"/>
        <end position="509"/>
    </location>
</feature>
<comment type="subcellular location">
    <subcellularLocation>
        <location evidence="11 12">Cytoplasm</location>
    </subcellularLocation>
</comment>
<feature type="binding site" evidence="11">
    <location>
        <position position="511"/>
    </location>
    <ligand>
        <name>meso-2,6-diaminopimelate</name>
        <dbReference type="ChEBI" id="CHEBI:57791"/>
    </ligand>
</feature>
<dbReference type="NCBIfam" id="NF001126">
    <property type="entry name" value="PRK00139.1-4"/>
    <property type="match status" value="1"/>
</dbReference>
<comment type="pathway">
    <text evidence="11 12">Cell wall biogenesis; peptidoglycan biosynthesis.</text>
</comment>
<evidence type="ECO:0000256" key="3">
    <source>
        <dbReference type="ARBA" id="ARBA00022598"/>
    </source>
</evidence>
<evidence type="ECO:0000259" key="15">
    <source>
        <dbReference type="Pfam" id="PF08245"/>
    </source>
</evidence>
<dbReference type="Gene3D" id="3.40.1190.10">
    <property type="entry name" value="Mur-like, catalytic domain"/>
    <property type="match status" value="1"/>
</dbReference>
<dbReference type="PROSITE" id="PS01011">
    <property type="entry name" value="FOLYLPOLYGLU_SYNT_1"/>
    <property type="match status" value="1"/>
</dbReference>
<dbReference type="GO" id="GO:0051301">
    <property type="term" value="P:cell division"/>
    <property type="evidence" value="ECO:0007669"/>
    <property type="project" value="UniProtKB-KW"/>
</dbReference>
<dbReference type="GO" id="GO:0000287">
    <property type="term" value="F:magnesium ion binding"/>
    <property type="evidence" value="ECO:0007669"/>
    <property type="project" value="UniProtKB-UniRule"/>
</dbReference>
<evidence type="ECO:0000256" key="6">
    <source>
        <dbReference type="ARBA" id="ARBA00022840"/>
    </source>
</evidence>
<feature type="binding site" evidence="11">
    <location>
        <position position="507"/>
    </location>
    <ligand>
        <name>meso-2,6-diaminopimelate</name>
        <dbReference type="ChEBI" id="CHEBI:57791"/>
    </ligand>
</feature>
<keyword evidence="4 11" id="KW-0132">Cell division</keyword>
<feature type="modified residue" description="N6-carboxylysine" evidence="11">
    <location>
        <position position="245"/>
    </location>
</feature>
<comment type="PTM">
    <text evidence="11">Carboxylation is probably crucial for Mg(2+) binding and, consequently, for the gamma-phosphate positioning of ATP.</text>
</comment>
<dbReference type="Pfam" id="PF02875">
    <property type="entry name" value="Mur_ligase_C"/>
    <property type="match status" value="1"/>
</dbReference>
<evidence type="ECO:0000256" key="5">
    <source>
        <dbReference type="ARBA" id="ARBA00022741"/>
    </source>
</evidence>
<dbReference type="PANTHER" id="PTHR23135:SF4">
    <property type="entry name" value="UDP-N-ACETYLMURAMOYL-L-ALANYL-D-GLUTAMATE--2,6-DIAMINOPIMELATE LIGASE MURE HOMOLOG, CHLOROPLASTIC"/>
    <property type="match status" value="1"/>
</dbReference>
<keyword evidence="2 11" id="KW-0963">Cytoplasm</keyword>
<keyword evidence="8 11" id="KW-0573">Peptidoglycan synthesis</keyword>
<feature type="binding site" evidence="11">
    <location>
        <begin position="178"/>
        <end position="179"/>
    </location>
    <ligand>
        <name>UDP-N-acetyl-alpha-D-muramoyl-L-alanyl-D-glutamate</name>
        <dbReference type="ChEBI" id="CHEBI:83900"/>
    </ligand>
</feature>
<proteinExistence type="inferred from homology"/>
<evidence type="ECO:0000256" key="8">
    <source>
        <dbReference type="ARBA" id="ARBA00022984"/>
    </source>
</evidence>
<dbReference type="GO" id="GO:0071555">
    <property type="term" value="P:cell wall organization"/>
    <property type="evidence" value="ECO:0007669"/>
    <property type="project" value="UniProtKB-KW"/>
</dbReference>
<evidence type="ECO:0000259" key="13">
    <source>
        <dbReference type="Pfam" id="PF01225"/>
    </source>
</evidence>
<feature type="binding site" evidence="11">
    <location>
        <position position="41"/>
    </location>
    <ligand>
        <name>UDP-N-acetyl-alpha-D-muramoyl-L-alanyl-D-glutamate</name>
        <dbReference type="ChEBI" id="CHEBI:83900"/>
    </ligand>
</feature>
<dbReference type="InterPro" id="IPR035911">
    <property type="entry name" value="MurE/MurF_N"/>
</dbReference>
<comment type="cofactor">
    <cofactor evidence="11">
        <name>Mg(2+)</name>
        <dbReference type="ChEBI" id="CHEBI:18420"/>
    </cofactor>
</comment>
<dbReference type="GO" id="GO:0008765">
    <property type="term" value="F:UDP-N-acetylmuramoylalanyl-D-glutamate-2,6-diaminopimelate ligase activity"/>
    <property type="evidence" value="ECO:0007669"/>
    <property type="project" value="UniProtKB-UniRule"/>
</dbReference>
<feature type="binding site" evidence="11">
    <location>
        <position position="205"/>
    </location>
    <ligand>
        <name>UDP-N-acetyl-alpha-D-muramoyl-L-alanyl-D-glutamate</name>
        <dbReference type="ChEBI" id="CHEBI:83900"/>
    </ligand>
</feature>
<comment type="similarity">
    <text evidence="1 11">Belongs to the MurCDEF family. MurE subfamily.</text>
</comment>
<sequence>MANRTLNELLTFIERHANLQIMQKSGSLSGQVKLNQMTQDSRDVSSGDVFIALQGEQVHGLRFLADVLQQGAAVIIADRPLRASEKALLEQIDHDVMVLALQNIQTMQGDLAAWFYGYPSQSLKVIGITGTNGKTSCAFYCAQLLHAQQQKVAIIGTLGNGVFNGEMLLHALQKTRNTTPNAVALQQLLAEFVALGVEWCVMEVSSHAICLGRIQGVHFCATALTQVTRDHMDFHPTLKHYQQTKMQLFRDYHSDAKIINSEDEIGRELLTELLDLQKDEQQDQWSVWAYGEHCLISGLPDLWLDNMHLCSYQLLALNEQGMQARFSTRKSIDDSNLTVNIPLIGRFNIENVSCSLAILLSQGFALADLLASCGQLQAVMGRMQIVSQQPSVILDFAHTPDALQQVLIASRHHLEKEAKLWVVFGCGGDRDRGKRPLMAEVAAEYADKVMVTSDNPRSEEPQWIIDEIMTGFDTAQKTSVMQQVDRTEAIQQVLSLAAEHDLVVIAGKGHEDYQEIKGERQPYSDFDAVQQWLHSKR</sequence>
<dbReference type="GO" id="GO:0004326">
    <property type="term" value="F:tetrahydrofolylpolyglutamate synthase activity"/>
    <property type="evidence" value="ECO:0007669"/>
    <property type="project" value="InterPro"/>
</dbReference>
<dbReference type="InterPro" id="IPR018109">
    <property type="entry name" value="Folylpolyglutamate_synth_CS"/>
</dbReference>
<evidence type="ECO:0000256" key="12">
    <source>
        <dbReference type="RuleBase" id="RU004135"/>
    </source>
</evidence>
<dbReference type="EMBL" id="CP040602">
    <property type="protein sequence ID" value="QCU90642.1"/>
    <property type="molecule type" value="Genomic_DNA"/>
</dbReference>
<dbReference type="SUPFAM" id="SSF53623">
    <property type="entry name" value="MurD-like peptide ligases, catalytic domain"/>
    <property type="match status" value="1"/>
</dbReference>
<keyword evidence="5 11" id="KW-0547">Nucleotide-binding</keyword>
<dbReference type="OrthoDB" id="9800958at2"/>
<dbReference type="GO" id="GO:0005737">
    <property type="term" value="C:cytoplasm"/>
    <property type="evidence" value="ECO:0007669"/>
    <property type="project" value="UniProtKB-SubCell"/>
</dbReference>
<dbReference type="UniPathway" id="UPA00219"/>
<protein>
    <recommendedName>
        <fullName evidence="11">UDP-N-acetylmuramoyl-L-alanyl-D-glutamate--2,6-diaminopimelate ligase</fullName>
        <ecNumber evidence="11">6.3.2.13</ecNumber>
    </recommendedName>
    <alternativeName>
        <fullName evidence="11">Meso-A2pm-adding enzyme</fullName>
    </alternativeName>
    <alternativeName>
        <fullName evidence="11">Meso-diaminopimelate-adding enzyme</fullName>
    </alternativeName>
    <alternativeName>
        <fullName evidence="11">UDP-MurNAc-L-Ala-D-Glu:meso-diaminopimelate ligase</fullName>
    </alternativeName>
    <alternativeName>
        <fullName evidence="11">UDP-MurNAc-tripeptide synthetase</fullName>
    </alternativeName>
    <alternativeName>
        <fullName evidence="11">UDP-N-acetylmuramyl-tripeptide synthetase</fullName>
    </alternativeName>
</protein>
<comment type="catalytic activity">
    <reaction evidence="11">
        <text>UDP-N-acetyl-alpha-D-muramoyl-L-alanyl-D-glutamate + meso-2,6-diaminopimelate + ATP = UDP-N-acetyl-alpha-D-muramoyl-L-alanyl-gamma-D-glutamyl-meso-2,6-diaminopimelate + ADP + phosphate + H(+)</text>
        <dbReference type="Rhea" id="RHEA:23676"/>
        <dbReference type="ChEBI" id="CHEBI:15378"/>
        <dbReference type="ChEBI" id="CHEBI:30616"/>
        <dbReference type="ChEBI" id="CHEBI:43474"/>
        <dbReference type="ChEBI" id="CHEBI:57791"/>
        <dbReference type="ChEBI" id="CHEBI:83900"/>
        <dbReference type="ChEBI" id="CHEBI:83905"/>
        <dbReference type="ChEBI" id="CHEBI:456216"/>
        <dbReference type="EC" id="6.3.2.13"/>
    </reaction>
</comment>
<evidence type="ECO:0000256" key="11">
    <source>
        <dbReference type="HAMAP-Rule" id="MF_00208"/>
    </source>
</evidence>
<feature type="short sequence motif" description="Meso-diaminopimelate recognition motif" evidence="11">
    <location>
        <begin position="454"/>
        <end position="457"/>
    </location>
</feature>
<keyword evidence="17" id="KW-1185">Reference proteome</keyword>
<dbReference type="KEGG" id="thig:FE785_08345"/>
<comment type="caution">
    <text evidence="11">Lacks conserved residue(s) required for the propagation of feature annotation.</text>
</comment>
<keyword evidence="9 11" id="KW-0131">Cell cycle</keyword>
<dbReference type="GO" id="GO:0009252">
    <property type="term" value="P:peptidoglycan biosynthetic process"/>
    <property type="evidence" value="ECO:0007669"/>
    <property type="project" value="UniProtKB-UniRule"/>
</dbReference>
<dbReference type="SUPFAM" id="SSF53244">
    <property type="entry name" value="MurD-like peptide ligases, peptide-binding domain"/>
    <property type="match status" value="1"/>
</dbReference>
<dbReference type="Gene3D" id="3.90.190.20">
    <property type="entry name" value="Mur ligase, C-terminal domain"/>
    <property type="match status" value="1"/>
</dbReference>
<dbReference type="InterPro" id="IPR036615">
    <property type="entry name" value="Mur_ligase_C_dom_sf"/>
</dbReference>
<evidence type="ECO:0000313" key="16">
    <source>
        <dbReference type="EMBL" id="QCU90642.1"/>
    </source>
</evidence>
<gene>
    <name evidence="11" type="primary">murE</name>
    <name evidence="16" type="ORF">FE785_08345</name>
</gene>
<evidence type="ECO:0000256" key="1">
    <source>
        <dbReference type="ARBA" id="ARBA00005898"/>
    </source>
</evidence>
<keyword evidence="3 11" id="KW-0436">Ligase</keyword>
<evidence type="ECO:0000256" key="9">
    <source>
        <dbReference type="ARBA" id="ARBA00023306"/>
    </source>
</evidence>
<keyword evidence="6 11" id="KW-0067">ATP-binding</keyword>
<dbReference type="NCBIfam" id="TIGR01085">
    <property type="entry name" value="murE"/>
    <property type="match status" value="1"/>
</dbReference>
<keyword evidence="7 11" id="KW-0133">Cell shape</keyword>
<dbReference type="InterPro" id="IPR013221">
    <property type="entry name" value="Mur_ligase_cen"/>
</dbReference>
<feature type="binding site" evidence="11">
    <location>
        <position position="430"/>
    </location>
    <ligand>
        <name>meso-2,6-diaminopimelate</name>
        <dbReference type="ChEBI" id="CHEBI:57791"/>
    </ligand>
</feature>
<keyword evidence="11" id="KW-0460">Magnesium</keyword>
<evidence type="ECO:0000256" key="2">
    <source>
        <dbReference type="ARBA" id="ARBA00022490"/>
    </source>
</evidence>
<dbReference type="Gene3D" id="3.40.1390.10">
    <property type="entry name" value="MurE/MurF, N-terminal domain"/>
    <property type="match status" value="1"/>
</dbReference>
<reference evidence="16 17" key="1">
    <citation type="submission" date="2019-05" db="EMBL/GenBank/DDBJ databases">
        <title>Thiomicrorhabdus sediminis sp. nov, a novel sulfur-oxidizing bacterium isolated from coastal sediment.</title>
        <authorList>
            <person name="Liu X."/>
        </authorList>
    </citation>
    <scope>NUCLEOTIDE SEQUENCE [LARGE SCALE GENOMIC DNA]</scope>
    <source>
        <strain evidence="16 17">G1</strain>
    </source>
</reference>
<dbReference type="AlphaFoldDB" id="A0A4P9K6G1"/>
<dbReference type="Proteomes" id="UP000304864">
    <property type="component" value="Chromosome"/>
</dbReference>
<organism evidence="16 17">
    <name type="scientific">Thiomicrorhabdus sediminis</name>
    <dbReference type="NCBI Taxonomy" id="2580412"/>
    <lineage>
        <taxon>Bacteria</taxon>
        <taxon>Pseudomonadati</taxon>
        <taxon>Pseudomonadota</taxon>
        <taxon>Gammaproteobacteria</taxon>
        <taxon>Thiotrichales</taxon>
        <taxon>Piscirickettsiaceae</taxon>
        <taxon>Thiomicrorhabdus</taxon>
    </lineage>
</organism>
<evidence type="ECO:0000256" key="7">
    <source>
        <dbReference type="ARBA" id="ARBA00022960"/>
    </source>
</evidence>
<dbReference type="InterPro" id="IPR004101">
    <property type="entry name" value="Mur_ligase_C"/>
</dbReference>
<feature type="binding site" evidence="11">
    <location>
        <begin position="130"/>
        <end position="136"/>
    </location>
    <ligand>
        <name>ATP</name>
        <dbReference type="ChEBI" id="CHEBI:30616"/>
    </ligand>
</feature>
<comment type="function">
    <text evidence="11">Catalyzes the addition of meso-diaminopimelic acid to the nucleotide precursor UDP-N-acetylmuramoyl-L-alanyl-D-glutamate (UMAG) in the biosynthesis of bacterial cell-wall peptidoglycan.</text>
</comment>
<feature type="domain" description="Mur ligase central" evidence="15">
    <location>
        <begin position="128"/>
        <end position="358"/>
    </location>
</feature>
<dbReference type="EC" id="6.3.2.13" evidence="11"/>
<dbReference type="SUPFAM" id="SSF63418">
    <property type="entry name" value="MurE/MurF N-terminal domain"/>
    <property type="match status" value="1"/>
</dbReference>
<dbReference type="GO" id="GO:0008360">
    <property type="term" value="P:regulation of cell shape"/>
    <property type="evidence" value="ECO:0007669"/>
    <property type="project" value="UniProtKB-KW"/>
</dbReference>
<keyword evidence="10 11" id="KW-0961">Cell wall biogenesis/degradation</keyword>
<feature type="binding site" evidence="11">
    <location>
        <position position="213"/>
    </location>
    <ligand>
        <name>UDP-N-acetyl-alpha-D-muramoyl-L-alanyl-D-glutamate</name>
        <dbReference type="ChEBI" id="CHEBI:83900"/>
    </ligand>
</feature>
<evidence type="ECO:0000256" key="10">
    <source>
        <dbReference type="ARBA" id="ARBA00023316"/>
    </source>
</evidence>
<evidence type="ECO:0000259" key="14">
    <source>
        <dbReference type="Pfam" id="PF02875"/>
    </source>
</evidence>
<dbReference type="InterPro" id="IPR005761">
    <property type="entry name" value="UDP-N-AcMur-Glu-dNH2Pim_ligase"/>
</dbReference>
<feature type="binding site" evidence="11">
    <location>
        <begin position="454"/>
        <end position="457"/>
    </location>
    <ligand>
        <name>meso-2,6-diaminopimelate</name>
        <dbReference type="ChEBI" id="CHEBI:57791"/>
    </ligand>
</feature>
<dbReference type="HAMAP" id="MF_00208">
    <property type="entry name" value="MurE"/>
    <property type="match status" value="1"/>
</dbReference>
<dbReference type="GO" id="GO:0005524">
    <property type="term" value="F:ATP binding"/>
    <property type="evidence" value="ECO:0007669"/>
    <property type="project" value="UniProtKB-UniRule"/>
</dbReference>
<dbReference type="InterPro" id="IPR000713">
    <property type="entry name" value="Mur_ligase_N"/>
</dbReference>